<evidence type="ECO:0000256" key="2">
    <source>
        <dbReference type="ARBA" id="ARBA00010663"/>
    </source>
</evidence>
<evidence type="ECO:0000256" key="7">
    <source>
        <dbReference type="ARBA" id="ARBA00023040"/>
    </source>
</evidence>
<evidence type="ECO:0000256" key="10">
    <source>
        <dbReference type="ARBA" id="ARBA00023224"/>
    </source>
</evidence>
<dbReference type="FunFam" id="1.20.1070.10:FF:000300">
    <property type="entry name" value="Vomeronasal type-1 receptor"/>
    <property type="match status" value="1"/>
</dbReference>
<dbReference type="Pfam" id="PF03402">
    <property type="entry name" value="V1R"/>
    <property type="match status" value="1"/>
</dbReference>
<evidence type="ECO:0000313" key="14">
    <source>
        <dbReference type="Proteomes" id="UP001557470"/>
    </source>
</evidence>
<feature type="transmembrane region" description="Helical" evidence="11">
    <location>
        <begin position="232"/>
        <end position="257"/>
    </location>
</feature>
<dbReference type="PANTHER" id="PTHR24062">
    <property type="entry name" value="VOMERONASAL TYPE-1 RECEPTOR"/>
    <property type="match status" value="1"/>
</dbReference>
<dbReference type="EMBL" id="JAGEUA010000005">
    <property type="protein sequence ID" value="KAL0978506.1"/>
    <property type="molecule type" value="Genomic_DNA"/>
</dbReference>
<evidence type="ECO:0000256" key="9">
    <source>
        <dbReference type="ARBA" id="ARBA00023170"/>
    </source>
</evidence>
<reference evidence="13 14" key="1">
    <citation type="submission" date="2024-06" db="EMBL/GenBank/DDBJ databases">
        <authorList>
            <person name="Pan Q."/>
            <person name="Wen M."/>
            <person name="Jouanno E."/>
            <person name="Zahm M."/>
            <person name="Klopp C."/>
            <person name="Cabau C."/>
            <person name="Louis A."/>
            <person name="Berthelot C."/>
            <person name="Parey E."/>
            <person name="Roest Crollius H."/>
            <person name="Montfort J."/>
            <person name="Robinson-Rechavi M."/>
            <person name="Bouchez O."/>
            <person name="Lampietro C."/>
            <person name="Lopez Roques C."/>
            <person name="Donnadieu C."/>
            <person name="Postlethwait J."/>
            <person name="Bobe J."/>
            <person name="Verreycken H."/>
            <person name="Guiguen Y."/>
        </authorList>
    </citation>
    <scope>NUCLEOTIDE SEQUENCE [LARGE SCALE GENOMIC DNA]</scope>
    <source>
        <strain evidence="13">Up_M1</strain>
        <tissue evidence="13">Testis</tissue>
    </source>
</reference>
<proteinExistence type="inferred from homology"/>
<keyword evidence="5 11" id="KW-0812">Transmembrane</keyword>
<keyword evidence="10 11" id="KW-0807">Transducer</keyword>
<dbReference type="GO" id="GO:0005886">
    <property type="term" value="C:plasma membrane"/>
    <property type="evidence" value="ECO:0007669"/>
    <property type="project" value="UniProtKB-SubCell"/>
</dbReference>
<evidence type="ECO:0000256" key="3">
    <source>
        <dbReference type="ARBA" id="ARBA00022475"/>
    </source>
</evidence>
<keyword evidence="3 11" id="KW-1003">Cell membrane</keyword>
<keyword evidence="14" id="KW-1185">Reference proteome</keyword>
<keyword evidence="9 11" id="KW-0675">Receptor</keyword>
<evidence type="ECO:0000256" key="11">
    <source>
        <dbReference type="RuleBase" id="RU364061"/>
    </source>
</evidence>
<keyword evidence="4 11" id="KW-0589">Pheromone response</keyword>
<organism evidence="13 14">
    <name type="scientific">Umbra pygmaea</name>
    <name type="common">Eastern mudminnow</name>
    <dbReference type="NCBI Taxonomy" id="75934"/>
    <lineage>
        <taxon>Eukaryota</taxon>
        <taxon>Metazoa</taxon>
        <taxon>Chordata</taxon>
        <taxon>Craniata</taxon>
        <taxon>Vertebrata</taxon>
        <taxon>Euteleostomi</taxon>
        <taxon>Actinopterygii</taxon>
        <taxon>Neopterygii</taxon>
        <taxon>Teleostei</taxon>
        <taxon>Protacanthopterygii</taxon>
        <taxon>Esociformes</taxon>
        <taxon>Umbridae</taxon>
        <taxon>Umbra</taxon>
    </lineage>
</organism>
<accession>A0ABD0X7N2</accession>
<protein>
    <recommendedName>
        <fullName evidence="11">Vomeronasal type-1 receptor</fullName>
    </recommendedName>
</protein>
<keyword evidence="6 11" id="KW-1133">Transmembrane helix</keyword>
<dbReference type="Gene3D" id="1.20.1070.10">
    <property type="entry name" value="Rhodopsin 7-helix transmembrane proteins"/>
    <property type="match status" value="1"/>
</dbReference>
<dbReference type="SUPFAM" id="SSF81321">
    <property type="entry name" value="Family A G protein-coupled receptor-like"/>
    <property type="match status" value="1"/>
</dbReference>
<evidence type="ECO:0000256" key="8">
    <source>
        <dbReference type="ARBA" id="ARBA00023136"/>
    </source>
</evidence>
<comment type="similarity">
    <text evidence="2 11">Belongs to the G-protein coupled receptor 1 family.</text>
</comment>
<dbReference type="AlphaFoldDB" id="A0ABD0X7N2"/>
<name>A0ABD0X7N2_UMBPY</name>
<gene>
    <name evidence="13" type="ORF">UPYG_G00171380</name>
</gene>
<feature type="domain" description="G-protein coupled receptors family 1 profile" evidence="12">
    <location>
        <begin position="23"/>
        <end position="286"/>
    </location>
</feature>
<evidence type="ECO:0000259" key="12">
    <source>
        <dbReference type="PROSITE" id="PS50262"/>
    </source>
</evidence>
<comment type="subcellular location">
    <subcellularLocation>
        <location evidence="1 11">Cell membrane</location>
        <topology evidence="1 11">Multi-pass membrane protein</topology>
    </subcellularLocation>
</comment>
<dbReference type="Proteomes" id="UP001557470">
    <property type="component" value="Unassembled WGS sequence"/>
</dbReference>
<dbReference type="InterPro" id="IPR004072">
    <property type="entry name" value="Vmron_rcpt_1"/>
</dbReference>
<comment type="caution">
    <text evidence="13">The sequence shown here is derived from an EMBL/GenBank/DDBJ whole genome shotgun (WGS) entry which is preliminary data.</text>
</comment>
<evidence type="ECO:0000256" key="5">
    <source>
        <dbReference type="ARBA" id="ARBA00022692"/>
    </source>
</evidence>
<evidence type="ECO:0000313" key="13">
    <source>
        <dbReference type="EMBL" id="KAL0978506.1"/>
    </source>
</evidence>
<feature type="transmembrane region" description="Helical" evidence="11">
    <location>
        <begin position="126"/>
        <end position="151"/>
    </location>
</feature>
<keyword evidence="8 11" id="KW-0472">Membrane</keyword>
<dbReference type="GO" id="GO:0019236">
    <property type="term" value="P:response to pheromone"/>
    <property type="evidence" value="ECO:0007669"/>
    <property type="project" value="UniProtKB-KW"/>
</dbReference>
<feature type="transmembrane region" description="Helical" evidence="11">
    <location>
        <begin position="12"/>
        <end position="34"/>
    </location>
</feature>
<feature type="transmembrane region" description="Helical" evidence="11">
    <location>
        <begin position="192"/>
        <end position="211"/>
    </location>
</feature>
<evidence type="ECO:0000256" key="6">
    <source>
        <dbReference type="ARBA" id="ARBA00022989"/>
    </source>
</evidence>
<evidence type="ECO:0000256" key="4">
    <source>
        <dbReference type="ARBA" id="ARBA00022507"/>
    </source>
</evidence>
<sequence>MLDLCVTIKGVSFLLQTGLGILGNTLVLLAYTQVACSEGRLQPVDMILCHLAFVDLVLLLTRCVPQTMTVFGLRDLLNDPGCKVVIYSYRIARALSVCITCMLSVFQAVTIAPAGGPQLSRLKARLPSLILPTFIGLWLLNMAVCIAAPFFSIAPRNGTVPAYTLNLGFCHVNFRDSLSYKINGVAVSTRDFAFVGLMLWSSSYILLLLHRHNRRVKSIQRSSHRGGAETRAAKTVVTLVVLYAVFFGIDNIIWIYMLTVPNVSLVVADMRVFFSSCYASLSPYFIISSNKKVKNMLVCAAVDHQQPDTQHSSDKM</sequence>
<dbReference type="PROSITE" id="PS50262">
    <property type="entry name" value="G_PROTEIN_RECEP_F1_2"/>
    <property type="match status" value="1"/>
</dbReference>
<feature type="transmembrane region" description="Helical" evidence="11">
    <location>
        <begin position="263"/>
        <end position="287"/>
    </location>
</feature>
<dbReference type="GO" id="GO:0004930">
    <property type="term" value="F:G protein-coupled receptor activity"/>
    <property type="evidence" value="ECO:0007669"/>
    <property type="project" value="UniProtKB-KW"/>
</dbReference>
<keyword evidence="7 11" id="KW-0297">G-protein coupled receptor</keyword>
<dbReference type="InterPro" id="IPR017452">
    <property type="entry name" value="GPCR_Rhodpsn_7TM"/>
</dbReference>
<evidence type="ECO:0000256" key="1">
    <source>
        <dbReference type="ARBA" id="ARBA00004651"/>
    </source>
</evidence>